<organism evidence="2 3">
    <name type="scientific">Paraburkholderia panacisoli</name>
    <dbReference type="NCBI Taxonomy" id="2603818"/>
    <lineage>
        <taxon>Bacteria</taxon>
        <taxon>Pseudomonadati</taxon>
        <taxon>Pseudomonadota</taxon>
        <taxon>Betaproteobacteria</taxon>
        <taxon>Burkholderiales</taxon>
        <taxon>Burkholderiaceae</taxon>
        <taxon>Paraburkholderia</taxon>
    </lineage>
</organism>
<dbReference type="Proteomes" id="UP000325273">
    <property type="component" value="Unassembled WGS sequence"/>
</dbReference>
<feature type="domain" description="TadE-like" evidence="1">
    <location>
        <begin position="13"/>
        <end position="55"/>
    </location>
</feature>
<dbReference type="AlphaFoldDB" id="A0A5B0HH14"/>
<evidence type="ECO:0000313" key="2">
    <source>
        <dbReference type="EMBL" id="KAA1014418.1"/>
    </source>
</evidence>
<dbReference type="EMBL" id="VTUZ01000003">
    <property type="protein sequence ID" value="KAA1014418.1"/>
    <property type="molecule type" value="Genomic_DNA"/>
</dbReference>
<proteinExistence type="predicted"/>
<dbReference type="Pfam" id="PF07811">
    <property type="entry name" value="TadE"/>
    <property type="match status" value="1"/>
</dbReference>
<protein>
    <submittedName>
        <fullName evidence="2">Pilus assembly protein</fullName>
    </submittedName>
</protein>
<dbReference type="InterPro" id="IPR012495">
    <property type="entry name" value="TadE-like_dom"/>
</dbReference>
<keyword evidence="3" id="KW-1185">Reference proteome</keyword>
<evidence type="ECO:0000259" key="1">
    <source>
        <dbReference type="Pfam" id="PF07811"/>
    </source>
</evidence>
<reference evidence="2 3" key="1">
    <citation type="submission" date="2019-08" db="EMBL/GenBank/DDBJ databases">
        <title>Paraburkholderia sp. DCY113.</title>
        <authorList>
            <person name="Kang J."/>
        </authorList>
    </citation>
    <scope>NUCLEOTIDE SEQUENCE [LARGE SCALE GENOMIC DNA]</scope>
    <source>
        <strain evidence="2 3">DCY113</strain>
    </source>
</reference>
<comment type="caution">
    <text evidence="2">The sequence shown here is derived from an EMBL/GenBank/DDBJ whole genome shotgun (WGS) entry which is preliminary data.</text>
</comment>
<name>A0A5B0HH14_9BURK</name>
<sequence length="179" mass="18995">MNKRSTRPARMRGVAAVEFAIVLIPLVTLVAGVAEFGHAIYQYEALTKATRDAARYLSTYLPTDSAYPLAQAQCLVVYGSTTCAAPGSGTELVTGLTTSMVVVCDSAHTTNCADASDPVQFANVPTYDNNNGTGPSNAAGSINLVEVKIKGYPYSPILNYFNLSQLTFGNIVTVMRQVS</sequence>
<gene>
    <name evidence="2" type="ORF">FVF58_06075</name>
</gene>
<accession>A0A5B0HH14</accession>
<evidence type="ECO:0000313" key="3">
    <source>
        <dbReference type="Proteomes" id="UP000325273"/>
    </source>
</evidence>